<feature type="transmembrane region" description="Helical" evidence="1">
    <location>
        <begin position="103"/>
        <end position="132"/>
    </location>
</feature>
<keyword evidence="1" id="KW-0472">Membrane</keyword>
<reference evidence="2 3" key="1">
    <citation type="submission" date="2018-10" db="EMBL/GenBank/DDBJ databases">
        <title>Draft genome sequence of Bacillus salarius IM0101, isolated from a hypersaline soil in Inner Mongolia, China.</title>
        <authorList>
            <person name="Yamprayoonswat W."/>
            <person name="Boonvisut S."/>
            <person name="Jumpathong W."/>
            <person name="Sittihan S."/>
            <person name="Ruangsuj P."/>
            <person name="Wanthongcharoen S."/>
            <person name="Thongpramul N."/>
            <person name="Pimmason S."/>
            <person name="Yu B."/>
            <person name="Yasawong M."/>
        </authorList>
    </citation>
    <scope>NUCLEOTIDE SEQUENCE [LARGE SCALE GENOMIC DNA]</scope>
    <source>
        <strain evidence="2 3">IM0101</strain>
    </source>
</reference>
<comment type="caution">
    <text evidence="2">The sequence shown here is derived from an EMBL/GenBank/DDBJ whole genome shotgun (WGS) entry which is preliminary data.</text>
</comment>
<evidence type="ECO:0000313" key="2">
    <source>
        <dbReference type="EMBL" id="RSL34341.1"/>
    </source>
</evidence>
<feature type="transmembrane region" description="Helical" evidence="1">
    <location>
        <begin position="178"/>
        <end position="197"/>
    </location>
</feature>
<evidence type="ECO:0000256" key="1">
    <source>
        <dbReference type="SAM" id="Phobius"/>
    </source>
</evidence>
<dbReference type="RefSeq" id="WP_125554577.1">
    <property type="nucleotide sequence ID" value="NZ_RBVX01000003.1"/>
</dbReference>
<feature type="transmembrane region" description="Helical" evidence="1">
    <location>
        <begin position="209"/>
        <end position="233"/>
    </location>
</feature>
<name>A0A3R9RFL4_9BACI</name>
<keyword evidence="1" id="KW-0812">Transmembrane</keyword>
<dbReference type="EMBL" id="RBVX01000003">
    <property type="protein sequence ID" value="RSL34341.1"/>
    <property type="molecule type" value="Genomic_DNA"/>
</dbReference>
<dbReference type="AlphaFoldDB" id="A0A3R9RFL4"/>
<feature type="transmembrane region" description="Helical" evidence="1">
    <location>
        <begin position="62"/>
        <end position="82"/>
    </location>
</feature>
<accession>A0A3R9RFL4</accession>
<organism evidence="2 3">
    <name type="scientific">Salibacterium salarium</name>
    <dbReference type="NCBI Taxonomy" id="284579"/>
    <lineage>
        <taxon>Bacteria</taxon>
        <taxon>Bacillati</taxon>
        <taxon>Bacillota</taxon>
        <taxon>Bacilli</taxon>
        <taxon>Bacillales</taxon>
        <taxon>Bacillaceae</taxon>
    </lineage>
</organism>
<keyword evidence="3" id="KW-1185">Reference proteome</keyword>
<evidence type="ECO:0008006" key="4">
    <source>
        <dbReference type="Google" id="ProtNLM"/>
    </source>
</evidence>
<protein>
    <recommendedName>
        <fullName evidence="4">ABC-2 type transport system permease protein</fullName>
    </recommendedName>
</protein>
<evidence type="ECO:0000313" key="3">
    <source>
        <dbReference type="Proteomes" id="UP000275076"/>
    </source>
</evidence>
<gene>
    <name evidence="2" type="ORF">D7Z54_04040</name>
</gene>
<feature type="transmembrane region" description="Helical" evidence="1">
    <location>
        <begin position="21"/>
        <end position="42"/>
    </location>
</feature>
<sequence length="283" mass="32416">MRKWINPALFRQEITLFWGHPAAWIWLAVLIGYFIFNVQFYAEYAADYEVGVSGWELLVLTIDSHVTTFGFSTIFFIFVFMAERRDALRSLYVYRLRNRTQWMVTKAVSLFLNALFFTIFCFIVLLVSASLFREFHMGWSTDVVEVVQIMDGGGPPIRPIHFIATSMDALQPYSPEQLVPIAFLFCILGMMIVGLLFHTMLLIVSKPVFALAGMIFYTTGSLLIADGIVNGWYTALFPQLHIIPSKHMGTEQSMLQSLLVCVPVIIVLYLVSWQLLKRKKITV</sequence>
<keyword evidence="1" id="KW-1133">Transmembrane helix</keyword>
<dbReference type="Proteomes" id="UP000275076">
    <property type="component" value="Unassembled WGS sequence"/>
</dbReference>
<feature type="transmembrane region" description="Helical" evidence="1">
    <location>
        <begin position="253"/>
        <end position="271"/>
    </location>
</feature>
<proteinExistence type="predicted"/>